<gene>
    <name evidence="1" type="ORF">L1987_53114</name>
</gene>
<dbReference type="Proteomes" id="UP001056120">
    <property type="component" value="Linkage Group LG17"/>
</dbReference>
<evidence type="ECO:0000313" key="2">
    <source>
        <dbReference type="Proteomes" id="UP001056120"/>
    </source>
</evidence>
<keyword evidence="2" id="KW-1185">Reference proteome</keyword>
<proteinExistence type="predicted"/>
<comment type="caution">
    <text evidence="1">The sequence shown here is derived from an EMBL/GenBank/DDBJ whole genome shotgun (WGS) entry which is preliminary data.</text>
</comment>
<sequence>MEKSKTDLKNTEDEETSHHAMLIVTVENEGGTSEDPTKKDNEKGRDDLIATKDNQTITPPEPEQMQSIWAPF</sequence>
<evidence type="ECO:0000313" key="1">
    <source>
        <dbReference type="EMBL" id="KAI3762674.1"/>
    </source>
</evidence>
<dbReference type="EMBL" id="CM042034">
    <property type="protein sequence ID" value="KAI3762674.1"/>
    <property type="molecule type" value="Genomic_DNA"/>
</dbReference>
<name>A0ACB9EUN4_9ASTR</name>
<accession>A0ACB9EUN4</accession>
<organism evidence="1 2">
    <name type="scientific">Smallanthus sonchifolius</name>
    <dbReference type="NCBI Taxonomy" id="185202"/>
    <lineage>
        <taxon>Eukaryota</taxon>
        <taxon>Viridiplantae</taxon>
        <taxon>Streptophyta</taxon>
        <taxon>Embryophyta</taxon>
        <taxon>Tracheophyta</taxon>
        <taxon>Spermatophyta</taxon>
        <taxon>Magnoliopsida</taxon>
        <taxon>eudicotyledons</taxon>
        <taxon>Gunneridae</taxon>
        <taxon>Pentapetalae</taxon>
        <taxon>asterids</taxon>
        <taxon>campanulids</taxon>
        <taxon>Asterales</taxon>
        <taxon>Asteraceae</taxon>
        <taxon>Asteroideae</taxon>
        <taxon>Heliantheae alliance</taxon>
        <taxon>Millerieae</taxon>
        <taxon>Smallanthus</taxon>
    </lineage>
</organism>
<reference evidence="1 2" key="2">
    <citation type="journal article" date="2022" name="Mol. Ecol. Resour.">
        <title>The genomes of chicory, endive, great burdock and yacon provide insights into Asteraceae paleo-polyploidization history and plant inulin production.</title>
        <authorList>
            <person name="Fan W."/>
            <person name="Wang S."/>
            <person name="Wang H."/>
            <person name="Wang A."/>
            <person name="Jiang F."/>
            <person name="Liu H."/>
            <person name="Zhao H."/>
            <person name="Xu D."/>
            <person name="Zhang Y."/>
        </authorList>
    </citation>
    <scope>NUCLEOTIDE SEQUENCE [LARGE SCALE GENOMIC DNA]</scope>
    <source>
        <strain evidence="2">cv. Yunnan</strain>
        <tissue evidence="1">Leaves</tissue>
    </source>
</reference>
<protein>
    <submittedName>
        <fullName evidence="1">Uncharacterized protein</fullName>
    </submittedName>
</protein>
<reference evidence="2" key="1">
    <citation type="journal article" date="2022" name="Mol. Ecol. Resour.">
        <title>The genomes of chicory, endive, great burdock and yacon provide insights into Asteraceae palaeo-polyploidization history and plant inulin production.</title>
        <authorList>
            <person name="Fan W."/>
            <person name="Wang S."/>
            <person name="Wang H."/>
            <person name="Wang A."/>
            <person name="Jiang F."/>
            <person name="Liu H."/>
            <person name="Zhao H."/>
            <person name="Xu D."/>
            <person name="Zhang Y."/>
        </authorList>
    </citation>
    <scope>NUCLEOTIDE SEQUENCE [LARGE SCALE GENOMIC DNA]</scope>
    <source>
        <strain evidence="2">cv. Yunnan</strain>
    </source>
</reference>